<evidence type="ECO:0000256" key="8">
    <source>
        <dbReference type="SAM" id="MobiDB-lite"/>
    </source>
</evidence>
<sequence length="510" mass="56343">MKTYLSSILLLICFTAAAQTPDEALRTAWFTQNGSARNMATGGVMGSLGGDITANHVNPAGLGLFKTREFVLTPGFALNNNKLNYRGTDTAGKKNAFNYGTSGIVFGAAGRPRSKWTSSAFAISVNQVANYNNRIQFKGLNNVSSFSEQYLEELIRDRADTNAALSNYIFGSSLAFRTYLIDTETDAGGNVIGFQSLVPISTGVIQRYDATTRGGYNEVALGLAGNMEDKLYVGGSLTIPIIKYQRDLVYSETDATNNPSNDFQFFEYKETFTSKGIGVGAKLGVIYKPQEFWRIGFAFHTPQLMTFTDRIRSSMTTNTEGYAPPARTESSDNLNSGNAGERKYDLTTPWRAIASASYVFREIVDTRRQRAFISADLEYVNYRGARFSAVDNNNTNLVNYYSQVNEAIKDTYKGNINFRIGGELKLHTIMFRLGGAYYGSPYKDDAIDASRLVASGGVGYRDHGIFIDLTYAHTFMKDAEFAYRLNDKPNTFAEQMGSRGNVVLTLGFKF</sequence>
<evidence type="ECO:0000313" key="11">
    <source>
        <dbReference type="Proteomes" id="UP000753802"/>
    </source>
</evidence>
<accession>A0ABX0A0A9</accession>
<keyword evidence="3" id="KW-1134">Transmembrane beta strand</keyword>
<evidence type="ECO:0000256" key="3">
    <source>
        <dbReference type="ARBA" id="ARBA00022452"/>
    </source>
</evidence>
<comment type="subcellular location">
    <subcellularLocation>
        <location evidence="1">Cell outer membrane</location>
        <topology evidence="1">Multi-pass membrane protein</topology>
    </subcellularLocation>
</comment>
<comment type="similarity">
    <text evidence="2">Belongs to the OmpP1/FadL family.</text>
</comment>
<dbReference type="PANTHER" id="PTHR35093">
    <property type="entry name" value="OUTER MEMBRANE PROTEIN NMB0088-RELATED"/>
    <property type="match status" value="1"/>
</dbReference>
<dbReference type="SUPFAM" id="SSF56935">
    <property type="entry name" value="Porins"/>
    <property type="match status" value="1"/>
</dbReference>
<feature type="chain" id="PRO_5046914638" description="Outer membrane protein transport protein (OMPP1/FadL/TodX)" evidence="9">
    <location>
        <begin position="19"/>
        <end position="510"/>
    </location>
</feature>
<feature type="region of interest" description="Disordered" evidence="8">
    <location>
        <begin position="316"/>
        <end position="339"/>
    </location>
</feature>
<keyword evidence="7" id="KW-0998">Cell outer membrane</keyword>
<evidence type="ECO:0000256" key="9">
    <source>
        <dbReference type="SAM" id="SignalP"/>
    </source>
</evidence>
<dbReference type="Gene3D" id="2.40.160.60">
    <property type="entry name" value="Outer membrane protein transport protein (OMPP1/FadL/TodX)"/>
    <property type="match status" value="1"/>
</dbReference>
<evidence type="ECO:0000256" key="6">
    <source>
        <dbReference type="ARBA" id="ARBA00023136"/>
    </source>
</evidence>
<keyword evidence="11" id="KW-1185">Reference proteome</keyword>
<evidence type="ECO:0000256" key="5">
    <source>
        <dbReference type="ARBA" id="ARBA00022729"/>
    </source>
</evidence>
<keyword evidence="6" id="KW-0472">Membrane</keyword>
<comment type="caution">
    <text evidence="10">The sequence shown here is derived from an EMBL/GenBank/DDBJ whole genome shotgun (WGS) entry which is preliminary data.</text>
</comment>
<gene>
    <name evidence="10" type="ORF">GWC95_11750</name>
</gene>
<evidence type="ECO:0000256" key="4">
    <source>
        <dbReference type="ARBA" id="ARBA00022692"/>
    </source>
</evidence>
<keyword evidence="5 9" id="KW-0732">Signal</keyword>
<reference evidence="10 11" key="1">
    <citation type="submission" date="2020-01" db="EMBL/GenBank/DDBJ databases">
        <title>Genome analysis.</title>
        <authorList>
            <person name="Wu S."/>
            <person name="Wang G."/>
        </authorList>
    </citation>
    <scope>NUCLEOTIDE SEQUENCE [LARGE SCALE GENOMIC DNA]</scope>
    <source>
        <strain evidence="10 11">SYL130</strain>
    </source>
</reference>
<keyword evidence="4" id="KW-0812">Transmembrane</keyword>
<evidence type="ECO:0000313" key="10">
    <source>
        <dbReference type="EMBL" id="NCI50601.1"/>
    </source>
</evidence>
<dbReference type="EMBL" id="JAACJS010000015">
    <property type="protein sequence ID" value="NCI50601.1"/>
    <property type="molecule type" value="Genomic_DNA"/>
</dbReference>
<feature type="signal peptide" evidence="9">
    <location>
        <begin position="1"/>
        <end position="18"/>
    </location>
</feature>
<evidence type="ECO:0000256" key="1">
    <source>
        <dbReference type="ARBA" id="ARBA00004571"/>
    </source>
</evidence>
<evidence type="ECO:0008006" key="12">
    <source>
        <dbReference type="Google" id="ProtNLM"/>
    </source>
</evidence>
<dbReference type="Proteomes" id="UP000753802">
    <property type="component" value="Unassembled WGS sequence"/>
</dbReference>
<organism evidence="10 11">
    <name type="scientific">Sediminibacterium roseum</name>
    <dbReference type="NCBI Taxonomy" id="1978412"/>
    <lineage>
        <taxon>Bacteria</taxon>
        <taxon>Pseudomonadati</taxon>
        <taxon>Bacteroidota</taxon>
        <taxon>Chitinophagia</taxon>
        <taxon>Chitinophagales</taxon>
        <taxon>Chitinophagaceae</taxon>
        <taxon>Sediminibacterium</taxon>
    </lineage>
</organism>
<name>A0ABX0A0A9_9BACT</name>
<dbReference type="PANTHER" id="PTHR35093:SF8">
    <property type="entry name" value="OUTER MEMBRANE PROTEIN NMB0088-RELATED"/>
    <property type="match status" value="1"/>
</dbReference>
<dbReference type="RefSeq" id="WP_161818919.1">
    <property type="nucleotide sequence ID" value="NZ_JAACJS010000015.1"/>
</dbReference>
<proteinExistence type="inferred from homology"/>
<evidence type="ECO:0000256" key="2">
    <source>
        <dbReference type="ARBA" id="ARBA00008163"/>
    </source>
</evidence>
<evidence type="ECO:0000256" key="7">
    <source>
        <dbReference type="ARBA" id="ARBA00023237"/>
    </source>
</evidence>
<protein>
    <recommendedName>
        <fullName evidence="12">Outer membrane protein transport protein (OMPP1/FadL/TodX)</fullName>
    </recommendedName>
</protein>
<dbReference type="InterPro" id="IPR005017">
    <property type="entry name" value="OMPP1/FadL/TodX"/>
</dbReference>